<evidence type="ECO:0000256" key="1">
    <source>
        <dbReference type="SAM" id="SignalP"/>
    </source>
</evidence>
<evidence type="ECO:0000313" key="3">
    <source>
        <dbReference type="Proteomes" id="UP001530293"/>
    </source>
</evidence>
<keyword evidence="3" id="KW-1185">Reference proteome</keyword>
<evidence type="ECO:0000313" key="2">
    <source>
        <dbReference type="EMBL" id="KAL3756429.1"/>
    </source>
</evidence>
<feature type="chain" id="PRO_5044827079" evidence="1">
    <location>
        <begin position="28"/>
        <end position="185"/>
    </location>
</feature>
<dbReference type="EMBL" id="JALLBG020000305">
    <property type="protein sequence ID" value="KAL3756429.1"/>
    <property type="molecule type" value="Genomic_DNA"/>
</dbReference>
<organism evidence="2 3">
    <name type="scientific">Discostella pseudostelligera</name>
    <dbReference type="NCBI Taxonomy" id="259834"/>
    <lineage>
        <taxon>Eukaryota</taxon>
        <taxon>Sar</taxon>
        <taxon>Stramenopiles</taxon>
        <taxon>Ochrophyta</taxon>
        <taxon>Bacillariophyta</taxon>
        <taxon>Coscinodiscophyceae</taxon>
        <taxon>Thalassiosirophycidae</taxon>
        <taxon>Stephanodiscales</taxon>
        <taxon>Stephanodiscaceae</taxon>
        <taxon>Discostella</taxon>
    </lineage>
</organism>
<protein>
    <submittedName>
        <fullName evidence="2">Uncharacterized protein</fullName>
    </submittedName>
</protein>
<feature type="signal peptide" evidence="1">
    <location>
        <begin position="1"/>
        <end position="27"/>
    </location>
</feature>
<proteinExistence type="predicted"/>
<dbReference type="AlphaFoldDB" id="A0ABD3LXI0"/>
<sequence>MRMGRRPRPSMLPVLLAITSATSIVSAFIPKLSHCQSVDLPRSTPLPEQRGTFVSSGTLSSGRRRCNCNTRIYMDYKSPDERNSYNDDAFGLIFLTGGVLSQDVDFVATFASLSAIAAIGTNAKLVDKDERAPAVVAILTLLITPFISSLRQYGSVEQITTPLPVEIGLCTISAIWAFVNWSRAK</sequence>
<name>A0ABD3LXI0_9STRA</name>
<keyword evidence="1" id="KW-0732">Signal</keyword>
<comment type="caution">
    <text evidence="2">The sequence shown here is derived from an EMBL/GenBank/DDBJ whole genome shotgun (WGS) entry which is preliminary data.</text>
</comment>
<accession>A0ABD3LXI0</accession>
<gene>
    <name evidence="2" type="ORF">ACHAWU_007700</name>
</gene>
<dbReference type="Proteomes" id="UP001530293">
    <property type="component" value="Unassembled WGS sequence"/>
</dbReference>
<reference evidence="2 3" key="1">
    <citation type="submission" date="2024-10" db="EMBL/GenBank/DDBJ databases">
        <title>Updated reference genomes for cyclostephanoid diatoms.</title>
        <authorList>
            <person name="Roberts W.R."/>
            <person name="Alverson A.J."/>
        </authorList>
    </citation>
    <scope>NUCLEOTIDE SEQUENCE [LARGE SCALE GENOMIC DNA]</scope>
    <source>
        <strain evidence="2 3">AJA232-27</strain>
    </source>
</reference>